<proteinExistence type="predicted"/>
<dbReference type="GO" id="GO:0030246">
    <property type="term" value="F:carbohydrate binding"/>
    <property type="evidence" value="ECO:0007669"/>
    <property type="project" value="InterPro"/>
</dbReference>
<dbReference type="AlphaFoldDB" id="A0A1Z5KRU7"/>
<gene>
    <name evidence="4" type="ORF">FisN_7Hu400</name>
</gene>
<feature type="domain" description="CBM6" evidence="3">
    <location>
        <begin position="43"/>
        <end position="175"/>
    </location>
</feature>
<evidence type="ECO:0000256" key="2">
    <source>
        <dbReference type="SAM" id="SignalP"/>
    </source>
</evidence>
<sequence>MRRNNCFLGCLLLLLQQKSQGDGIQQSAHRQLQATIDATTGDLTVLAGTDFCCSNGLPTSTSSASAAAKNRRMLNTQPHIGWTDPGDWVAYPVEITSAGTYQVHFHVSSPFGDGGFELVDLQTQQLYGTVDTMPVTTSWDTFETISLPVTLPAGLVSLQIRLLSAGWNLLWLAVSSEDSVGSIPGVIVPPPSPDVILSPDTTAIPTIPAVSNPATSTVAPNVTVAFDEVTSFPSMSSSSSETIMPTPNNATSPVLPMPTPNTIATPSVPSIPVAVPVPAPSATLPSPLATAPIPSPLAGPTSTLPSVPAAKPPHNKRPFLHEFITFEDFTRTSPDIVWQTSETEQRTQAVELKTGDWMEFQLAIPVAGPYQVHVRTSSPNGEGSFELVHVEMNELTRNETEVSLGMFTGFPTTGSWEEYLRMEQEITLPASPLGDGLLMRINVLEPGFSLSWLYIEPSDLWDAIDARDDAN</sequence>
<dbReference type="OrthoDB" id="5211809at2759"/>
<keyword evidence="1 2" id="KW-0732">Signal</keyword>
<dbReference type="CDD" id="cd04080">
    <property type="entry name" value="CBM6_cellulase-like"/>
    <property type="match status" value="1"/>
</dbReference>
<name>A0A1Z5KRU7_FISSO</name>
<protein>
    <recommendedName>
        <fullName evidence="3">CBM6 domain-containing protein</fullName>
    </recommendedName>
</protein>
<evidence type="ECO:0000313" key="5">
    <source>
        <dbReference type="Proteomes" id="UP000198406"/>
    </source>
</evidence>
<dbReference type="InParanoid" id="A0A1Z5KRU7"/>
<dbReference type="Gene3D" id="2.60.120.260">
    <property type="entry name" value="Galactose-binding domain-like"/>
    <property type="match status" value="2"/>
</dbReference>
<dbReference type="Pfam" id="PF03422">
    <property type="entry name" value="CBM_6"/>
    <property type="match status" value="2"/>
</dbReference>
<evidence type="ECO:0000256" key="1">
    <source>
        <dbReference type="ARBA" id="ARBA00022729"/>
    </source>
</evidence>
<evidence type="ECO:0000259" key="3">
    <source>
        <dbReference type="PROSITE" id="PS51175"/>
    </source>
</evidence>
<dbReference type="InterPro" id="IPR005084">
    <property type="entry name" value="CBM6"/>
</dbReference>
<keyword evidence="5" id="KW-1185">Reference proteome</keyword>
<reference evidence="4 5" key="1">
    <citation type="journal article" date="2015" name="Plant Cell">
        <title>Oil accumulation by the oleaginous diatom Fistulifera solaris as revealed by the genome and transcriptome.</title>
        <authorList>
            <person name="Tanaka T."/>
            <person name="Maeda Y."/>
            <person name="Veluchamy A."/>
            <person name="Tanaka M."/>
            <person name="Abida H."/>
            <person name="Marechal E."/>
            <person name="Bowler C."/>
            <person name="Muto M."/>
            <person name="Sunaga Y."/>
            <person name="Tanaka M."/>
            <person name="Yoshino T."/>
            <person name="Taniguchi T."/>
            <person name="Fukuda Y."/>
            <person name="Nemoto M."/>
            <person name="Matsumoto M."/>
            <person name="Wong P.S."/>
            <person name="Aburatani S."/>
            <person name="Fujibuchi W."/>
        </authorList>
    </citation>
    <scope>NUCLEOTIDE SEQUENCE [LARGE SCALE GENOMIC DNA]</scope>
    <source>
        <strain evidence="4 5">JPCC DA0580</strain>
    </source>
</reference>
<dbReference type="EMBL" id="BDSP01000285">
    <property type="protein sequence ID" value="GAX29009.1"/>
    <property type="molecule type" value="Genomic_DNA"/>
</dbReference>
<organism evidence="4 5">
    <name type="scientific">Fistulifera solaris</name>
    <name type="common">Oleaginous diatom</name>
    <dbReference type="NCBI Taxonomy" id="1519565"/>
    <lineage>
        <taxon>Eukaryota</taxon>
        <taxon>Sar</taxon>
        <taxon>Stramenopiles</taxon>
        <taxon>Ochrophyta</taxon>
        <taxon>Bacillariophyta</taxon>
        <taxon>Bacillariophyceae</taxon>
        <taxon>Bacillariophycidae</taxon>
        <taxon>Naviculales</taxon>
        <taxon>Naviculaceae</taxon>
        <taxon>Fistulifera</taxon>
    </lineage>
</organism>
<feature type="signal peptide" evidence="2">
    <location>
        <begin position="1"/>
        <end position="21"/>
    </location>
</feature>
<evidence type="ECO:0000313" key="4">
    <source>
        <dbReference type="EMBL" id="GAX29009.1"/>
    </source>
</evidence>
<comment type="caution">
    <text evidence="4">The sequence shown here is derived from an EMBL/GenBank/DDBJ whole genome shotgun (WGS) entry which is preliminary data.</text>
</comment>
<dbReference type="SUPFAM" id="SSF49785">
    <property type="entry name" value="Galactose-binding domain-like"/>
    <property type="match status" value="2"/>
</dbReference>
<dbReference type="SMART" id="SM00606">
    <property type="entry name" value="CBD_IV"/>
    <property type="match status" value="1"/>
</dbReference>
<dbReference type="PROSITE" id="PS51175">
    <property type="entry name" value="CBM6"/>
    <property type="match status" value="1"/>
</dbReference>
<dbReference type="InterPro" id="IPR008979">
    <property type="entry name" value="Galactose-bd-like_sf"/>
</dbReference>
<dbReference type="Proteomes" id="UP000198406">
    <property type="component" value="Unassembled WGS sequence"/>
</dbReference>
<accession>A0A1Z5KRU7</accession>
<dbReference type="InterPro" id="IPR006584">
    <property type="entry name" value="Cellulose-bd_IV"/>
</dbReference>
<feature type="chain" id="PRO_5012780543" description="CBM6 domain-containing protein" evidence="2">
    <location>
        <begin position="22"/>
        <end position="471"/>
    </location>
</feature>